<keyword evidence="2" id="KW-1185">Reference proteome</keyword>
<dbReference type="AlphaFoldDB" id="A0A7M2TG56"/>
<dbReference type="EMBL" id="CP063374">
    <property type="protein sequence ID" value="QOV47736.1"/>
    <property type="molecule type" value="Genomic_DNA"/>
</dbReference>
<accession>A0A7M2TG56</accession>
<proteinExistence type="predicted"/>
<reference evidence="1 2" key="1">
    <citation type="submission" date="2020-10" db="EMBL/GenBank/DDBJ databases">
        <title>Streptomyces chromofuscus complate genome analysis.</title>
        <authorList>
            <person name="Anwar N."/>
        </authorList>
    </citation>
    <scope>NUCLEOTIDE SEQUENCE [LARGE SCALE GENOMIC DNA]</scope>
    <source>
        <strain evidence="1 2">DSM 40273</strain>
    </source>
</reference>
<name>A0A7M2TG56_STRCW</name>
<evidence type="ECO:0000313" key="1">
    <source>
        <dbReference type="EMBL" id="QOV47736.1"/>
    </source>
</evidence>
<protein>
    <submittedName>
        <fullName evidence="1">Uncharacterized protein</fullName>
    </submittedName>
</protein>
<sequence length="108" mass="11156">MATVSGIVGSLAAICVGAGHASADGRSGNCESTVQGGTVCIRKSETRMDKDGEHVIRQEQECSTTDRPNVVFRDDQLLGGGSAGVGPVVDCSNTAKLPKGFKKPHVEI</sequence>
<dbReference type="Proteomes" id="UP000594008">
    <property type="component" value="Chromosome"/>
</dbReference>
<organism evidence="1 2">
    <name type="scientific">Streptomyces chromofuscus</name>
    <dbReference type="NCBI Taxonomy" id="42881"/>
    <lineage>
        <taxon>Bacteria</taxon>
        <taxon>Bacillati</taxon>
        <taxon>Actinomycetota</taxon>
        <taxon>Actinomycetes</taxon>
        <taxon>Kitasatosporales</taxon>
        <taxon>Streptomycetaceae</taxon>
        <taxon>Streptomyces</taxon>
    </lineage>
</organism>
<gene>
    <name evidence="1" type="ORF">IPT68_23400</name>
</gene>
<dbReference type="KEGG" id="schf:IPT68_23400"/>
<evidence type="ECO:0000313" key="2">
    <source>
        <dbReference type="Proteomes" id="UP000594008"/>
    </source>
</evidence>